<evidence type="ECO:0000256" key="4">
    <source>
        <dbReference type="RuleBase" id="RU003749"/>
    </source>
</evidence>
<gene>
    <name evidence="6" type="ORF">K8V56_10550</name>
</gene>
<dbReference type="Proteomes" id="UP000698173">
    <property type="component" value="Unassembled WGS sequence"/>
</dbReference>
<dbReference type="PROSITE" id="PS50801">
    <property type="entry name" value="STAS"/>
    <property type="match status" value="1"/>
</dbReference>
<dbReference type="SUPFAM" id="SSF52091">
    <property type="entry name" value="SpoIIaa-like"/>
    <property type="match status" value="1"/>
</dbReference>
<sequence>MNLQVELVEENSIQRFKIVGEIDAFTAPTLRERLVTAENVKELQAELDLSEVGYMDSTGLGVFVGFYKAVKANGGHVKIVGVNARLKRLFEITGLAEVMDIVMEESGDKDATV</sequence>
<reference evidence="6" key="2">
    <citation type="submission" date="2021-09" db="EMBL/GenBank/DDBJ databases">
        <authorList>
            <person name="Gilroy R."/>
        </authorList>
    </citation>
    <scope>NUCLEOTIDE SEQUENCE</scope>
    <source>
        <strain evidence="6">CHK171-7178</strain>
    </source>
</reference>
<evidence type="ECO:0000259" key="5">
    <source>
        <dbReference type="PROSITE" id="PS50801"/>
    </source>
</evidence>
<evidence type="ECO:0000256" key="2">
    <source>
        <dbReference type="ARBA" id="ARBA00022553"/>
    </source>
</evidence>
<evidence type="ECO:0000256" key="3">
    <source>
        <dbReference type="ARBA" id="ARBA00024670"/>
    </source>
</evidence>
<dbReference type="InterPro" id="IPR036513">
    <property type="entry name" value="STAS_dom_sf"/>
</dbReference>
<keyword evidence="2" id="KW-0597">Phosphoprotein</keyword>
<dbReference type="InterPro" id="IPR002645">
    <property type="entry name" value="STAS_dom"/>
</dbReference>
<organism evidence="6 7">
    <name type="scientific">Sporosarcina psychrophila</name>
    <name type="common">Bacillus psychrophilus</name>
    <dbReference type="NCBI Taxonomy" id="1476"/>
    <lineage>
        <taxon>Bacteria</taxon>
        <taxon>Bacillati</taxon>
        <taxon>Bacillota</taxon>
        <taxon>Bacilli</taxon>
        <taxon>Bacillales</taxon>
        <taxon>Caryophanaceae</taxon>
        <taxon>Sporosarcina</taxon>
    </lineage>
</organism>
<comment type="similarity">
    <text evidence="1 4">Belongs to the anti-sigma-factor antagonist family.</text>
</comment>
<evidence type="ECO:0000313" key="7">
    <source>
        <dbReference type="Proteomes" id="UP000698173"/>
    </source>
</evidence>
<dbReference type="GO" id="GO:0043856">
    <property type="term" value="F:anti-sigma factor antagonist activity"/>
    <property type="evidence" value="ECO:0007669"/>
    <property type="project" value="InterPro"/>
</dbReference>
<reference evidence="6" key="1">
    <citation type="journal article" date="2021" name="PeerJ">
        <title>Extensive microbial diversity within the chicken gut microbiome revealed by metagenomics and culture.</title>
        <authorList>
            <person name="Gilroy R."/>
            <person name="Ravi A."/>
            <person name="Getino M."/>
            <person name="Pursley I."/>
            <person name="Horton D.L."/>
            <person name="Alikhan N.F."/>
            <person name="Baker D."/>
            <person name="Gharbi K."/>
            <person name="Hall N."/>
            <person name="Watson M."/>
            <person name="Adriaenssens E.M."/>
            <person name="Foster-Nyarko E."/>
            <person name="Jarju S."/>
            <person name="Secka A."/>
            <person name="Antonio M."/>
            <person name="Oren A."/>
            <person name="Chaudhuri R.R."/>
            <person name="La Ragione R."/>
            <person name="Hildebrand F."/>
            <person name="Pallen M.J."/>
        </authorList>
    </citation>
    <scope>NUCLEOTIDE SEQUENCE</scope>
    <source>
        <strain evidence="6">CHK171-7178</strain>
    </source>
</reference>
<dbReference type="CDD" id="cd07043">
    <property type="entry name" value="STAS_anti-anti-sigma_factors"/>
    <property type="match status" value="1"/>
</dbReference>
<dbReference type="PANTHER" id="PTHR33495">
    <property type="entry name" value="ANTI-SIGMA FACTOR ANTAGONIST TM_1081-RELATED-RELATED"/>
    <property type="match status" value="1"/>
</dbReference>
<dbReference type="AlphaFoldDB" id="A0A921FZ14"/>
<proteinExistence type="inferred from homology"/>
<comment type="function">
    <text evidence="3">Positive regulator of sigma-B activity. Non-phosphorylated RsbV binds to RsbW, preventing its association with sigma-B. When phosphorylated, releases RsbW, which is then free to complex with and inactivate sigma-B.</text>
</comment>
<dbReference type="EMBL" id="DYWT01000174">
    <property type="protein sequence ID" value="HJF32199.1"/>
    <property type="molecule type" value="Genomic_DNA"/>
</dbReference>
<comment type="caution">
    <text evidence="6">The sequence shown here is derived from an EMBL/GenBank/DDBJ whole genome shotgun (WGS) entry which is preliminary data.</text>
</comment>
<evidence type="ECO:0000256" key="1">
    <source>
        <dbReference type="ARBA" id="ARBA00009013"/>
    </source>
</evidence>
<protein>
    <recommendedName>
        <fullName evidence="4">Anti-sigma factor antagonist</fullName>
    </recommendedName>
</protein>
<dbReference type="InterPro" id="IPR003658">
    <property type="entry name" value="Anti-sigma_ant"/>
</dbReference>
<dbReference type="Gene3D" id="3.30.750.24">
    <property type="entry name" value="STAS domain"/>
    <property type="match status" value="1"/>
</dbReference>
<dbReference type="PANTHER" id="PTHR33495:SF9">
    <property type="entry name" value="ANTI-SIGMA-B FACTOR ANTAGONIST"/>
    <property type="match status" value="1"/>
</dbReference>
<dbReference type="NCBIfam" id="TIGR00377">
    <property type="entry name" value="ant_ant_sig"/>
    <property type="match status" value="1"/>
</dbReference>
<dbReference type="Pfam" id="PF01740">
    <property type="entry name" value="STAS"/>
    <property type="match status" value="1"/>
</dbReference>
<evidence type="ECO:0000313" key="6">
    <source>
        <dbReference type="EMBL" id="HJF32199.1"/>
    </source>
</evidence>
<name>A0A921FZ14_SPOPS</name>
<feature type="domain" description="STAS" evidence="5">
    <location>
        <begin position="3"/>
        <end position="113"/>
    </location>
</feature>
<accession>A0A921FZ14</accession>